<name>A0A8J2PM69_9HEXA</name>
<feature type="domain" description="F-box" evidence="2">
    <location>
        <begin position="72"/>
        <end position="106"/>
    </location>
</feature>
<gene>
    <name evidence="3" type="ORF">AFUS01_LOCUS36089</name>
</gene>
<comment type="caution">
    <text evidence="3">The sequence shown here is derived from an EMBL/GenBank/DDBJ whole genome shotgun (WGS) entry which is preliminary data.</text>
</comment>
<evidence type="ECO:0000313" key="3">
    <source>
        <dbReference type="EMBL" id="CAG7826018.1"/>
    </source>
</evidence>
<keyword evidence="1" id="KW-0472">Membrane</keyword>
<dbReference type="AlphaFoldDB" id="A0A8J2PM69"/>
<evidence type="ECO:0000256" key="1">
    <source>
        <dbReference type="SAM" id="Phobius"/>
    </source>
</evidence>
<dbReference type="Proteomes" id="UP000708208">
    <property type="component" value="Unassembled WGS sequence"/>
</dbReference>
<keyword evidence="1" id="KW-0812">Transmembrane</keyword>
<reference evidence="3" key="1">
    <citation type="submission" date="2021-06" db="EMBL/GenBank/DDBJ databases">
        <authorList>
            <person name="Hodson N. C."/>
            <person name="Mongue J. A."/>
            <person name="Jaron S. K."/>
        </authorList>
    </citation>
    <scope>NUCLEOTIDE SEQUENCE</scope>
</reference>
<dbReference type="InterPro" id="IPR001810">
    <property type="entry name" value="F-box_dom"/>
</dbReference>
<proteinExistence type="predicted"/>
<dbReference type="Pfam" id="PF12937">
    <property type="entry name" value="F-box-like"/>
    <property type="match status" value="1"/>
</dbReference>
<feature type="transmembrane region" description="Helical" evidence="1">
    <location>
        <begin position="449"/>
        <end position="470"/>
    </location>
</feature>
<keyword evidence="4" id="KW-1185">Reference proteome</keyword>
<keyword evidence="1" id="KW-1133">Transmembrane helix</keyword>
<sequence length="505" mass="57591">MDMEAPRFTTSLKDRITCNCDTDSGSHSPDDVWHDTEESLPASVTVSEDEECSIQRPGLGRYYICDSQLHERILGSLEAEDLLTCRLVCHNWYNIIGGSEELLWKKCSMLFTRSRLRHIDGAYTKLDLIKRFHCPNVTFNCIDLRDEIFRNFLIIYGLQLKYLKIINCFFSKSSFDLILLQCPNLEYFHINCVPMSVSLCDVIFPPELHFSVKFPKLETLILERICPASAASAGAVTVSAGSPSWKEENLNGENLTGQVLQQLIESCKNLKRVKFSGWQGPTMYNLLNTINCRSQLSTLKTIEFENISGKVDESHLFAFCSSNTNLKLEDLSISFKNEVPRCGKIDDFDTVLEVALENHRDTLKSLRLKNVPVTEKAFRNVFPQLENLRLTSTWVANVHEILPLFPKLQIIDYTHYSNSKVKDGGGSFKCGDRVGLLDQFYHCTTYDKICLASFISVAGVMVMVALVFQFDTYGQWFIFIGFLLLMAICIADYYQHCKEVEEDSK</sequence>
<accession>A0A8J2PM69</accession>
<organism evidence="3 4">
    <name type="scientific">Allacma fusca</name>
    <dbReference type="NCBI Taxonomy" id="39272"/>
    <lineage>
        <taxon>Eukaryota</taxon>
        <taxon>Metazoa</taxon>
        <taxon>Ecdysozoa</taxon>
        <taxon>Arthropoda</taxon>
        <taxon>Hexapoda</taxon>
        <taxon>Collembola</taxon>
        <taxon>Symphypleona</taxon>
        <taxon>Sminthuridae</taxon>
        <taxon>Allacma</taxon>
    </lineage>
</organism>
<evidence type="ECO:0000259" key="2">
    <source>
        <dbReference type="Pfam" id="PF12937"/>
    </source>
</evidence>
<feature type="transmembrane region" description="Helical" evidence="1">
    <location>
        <begin position="476"/>
        <end position="494"/>
    </location>
</feature>
<evidence type="ECO:0000313" key="4">
    <source>
        <dbReference type="Proteomes" id="UP000708208"/>
    </source>
</evidence>
<protein>
    <recommendedName>
        <fullName evidence="2">F-box domain-containing protein</fullName>
    </recommendedName>
</protein>
<dbReference type="EMBL" id="CAJVCH010538287">
    <property type="protein sequence ID" value="CAG7826018.1"/>
    <property type="molecule type" value="Genomic_DNA"/>
</dbReference>